<keyword evidence="9" id="KW-1133">Transmembrane helix</keyword>
<keyword evidence="9" id="KW-0812">Transmembrane</keyword>
<dbReference type="GO" id="GO:0020037">
    <property type="term" value="F:heme binding"/>
    <property type="evidence" value="ECO:0007669"/>
    <property type="project" value="InterPro"/>
</dbReference>
<keyword evidence="11" id="KW-1185">Reference proteome</keyword>
<dbReference type="PANTHER" id="PTHR24300:SF413">
    <property type="entry name" value="CYTOCHROME P450 18A1"/>
    <property type="match status" value="1"/>
</dbReference>
<keyword evidence="3 7" id="KW-0479">Metal-binding</keyword>
<dbReference type="InterPro" id="IPR001128">
    <property type="entry name" value="Cyt_P450"/>
</dbReference>
<dbReference type="FunFam" id="1.10.630.10:FF:000036">
    <property type="entry name" value="CYtochrome P450 family"/>
    <property type="match status" value="1"/>
</dbReference>
<keyword evidence="6 8" id="KW-0503">Monooxygenase</keyword>
<feature type="transmembrane region" description="Helical" evidence="9">
    <location>
        <begin position="6"/>
        <end position="37"/>
    </location>
</feature>
<dbReference type="EMBL" id="KZ149900">
    <property type="protein sequence ID" value="PZC78549.1"/>
    <property type="molecule type" value="Genomic_DNA"/>
</dbReference>
<keyword evidence="9" id="KW-0472">Membrane</keyword>
<dbReference type="InterPro" id="IPR050182">
    <property type="entry name" value="Cytochrome_P450_fam2"/>
</dbReference>
<dbReference type="PRINTS" id="PR00385">
    <property type="entry name" value="P450"/>
</dbReference>
<dbReference type="GO" id="GO:0005737">
    <property type="term" value="C:cytoplasm"/>
    <property type="evidence" value="ECO:0007669"/>
    <property type="project" value="TreeGrafter"/>
</dbReference>
<dbReference type="GO" id="GO:0005506">
    <property type="term" value="F:iron ion binding"/>
    <property type="evidence" value="ECO:0007669"/>
    <property type="project" value="InterPro"/>
</dbReference>
<keyword evidence="7 8" id="KW-0349">Heme</keyword>
<evidence type="ECO:0000256" key="3">
    <source>
        <dbReference type="ARBA" id="ARBA00022723"/>
    </source>
</evidence>
<dbReference type="GO" id="GO:0016712">
    <property type="term" value="F:oxidoreductase activity, acting on paired donors, with incorporation or reduction of molecular oxygen, reduced flavin or flavoprotein as one donor, and incorporation of one atom of oxygen"/>
    <property type="evidence" value="ECO:0007669"/>
    <property type="project" value="TreeGrafter"/>
</dbReference>
<organism evidence="10 11">
    <name type="scientific">Helicoverpa armigera</name>
    <name type="common">Cotton bollworm</name>
    <name type="synonym">Heliothis armigera</name>
    <dbReference type="NCBI Taxonomy" id="29058"/>
    <lineage>
        <taxon>Eukaryota</taxon>
        <taxon>Metazoa</taxon>
        <taxon>Ecdysozoa</taxon>
        <taxon>Arthropoda</taxon>
        <taxon>Hexapoda</taxon>
        <taxon>Insecta</taxon>
        <taxon>Pterygota</taxon>
        <taxon>Neoptera</taxon>
        <taxon>Endopterygota</taxon>
        <taxon>Lepidoptera</taxon>
        <taxon>Glossata</taxon>
        <taxon>Ditrysia</taxon>
        <taxon>Noctuoidea</taxon>
        <taxon>Noctuidae</taxon>
        <taxon>Heliothinae</taxon>
        <taxon>Helicoverpa</taxon>
    </lineage>
</organism>
<evidence type="ECO:0000256" key="6">
    <source>
        <dbReference type="ARBA" id="ARBA00023033"/>
    </source>
</evidence>
<evidence type="ECO:0000256" key="2">
    <source>
        <dbReference type="ARBA" id="ARBA00010617"/>
    </source>
</evidence>
<keyword evidence="4 8" id="KW-0560">Oxidoreductase</keyword>
<evidence type="ECO:0000256" key="7">
    <source>
        <dbReference type="PIRSR" id="PIRSR602401-1"/>
    </source>
</evidence>
<protein>
    <recommendedName>
        <fullName evidence="12">Cytochrome P450</fullName>
    </recommendedName>
</protein>
<name>A0A2W1BU59_HELAM</name>
<dbReference type="InterPro" id="IPR036396">
    <property type="entry name" value="Cyt_P450_sf"/>
</dbReference>
<evidence type="ECO:0000313" key="11">
    <source>
        <dbReference type="Proteomes" id="UP000249218"/>
    </source>
</evidence>
<dbReference type="InterPro" id="IPR002401">
    <property type="entry name" value="Cyt_P450_E_grp-I"/>
</dbReference>
<dbReference type="AlphaFoldDB" id="A0A2W1BU59"/>
<accession>A0A2W1BU59</accession>
<dbReference type="OrthoDB" id="1055148at2759"/>
<evidence type="ECO:0000256" key="9">
    <source>
        <dbReference type="SAM" id="Phobius"/>
    </source>
</evidence>
<comment type="cofactor">
    <cofactor evidence="1 7">
        <name>heme</name>
        <dbReference type="ChEBI" id="CHEBI:30413"/>
    </cofactor>
</comment>
<evidence type="ECO:0000313" key="10">
    <source>
        <dbReference type="EMBL" id="PZC78549.1"/>
    </source>
</evidence>
<dbReference type="PROSITE" id="PS00086">
    <property type="entry name" value="CYTOCHROME_P450"/>
    <property type="match status" value="1"/>
</dbReference>
<dbReference type="Proteomes" id="UP000249218">
    <property type="component" value="Unassembled WGS sequence"/>
</dbReference>
<gene>
    <name evidence="10" type="primary">HaOG200003</name>
    <name evidence="10" type="ORF">B5X24_HaOG200003</name>
</gene>
<evidence type="ECO:0008006" key="12">
    <source>
        <dbReference type="Google" id="ProtNLM"/>
    </source>
</evidence>
<proteinExistence type="inferred from homology"/>
<dbReference type="InterPro" id="IPR017972">
    <property type="entry name" value="Cyt_P450_CS"/>
</dbReference>
<dbReference type="GO" id="GO:0006805">
    <property type="term" value="P:xenobiotic metabolic process"/>
    <property type="evidence" value="ECO:0007669"/>
    <property type="project" value="TreeGrafter"/>
</dbReference>
<dbReference type="Gene3D" id="1.10.630.10">
    <property type="entry name" value="Cytochrome P450"/>
    <property type="match status" value="1"/>
</dbReference>
<reference evidence="10 11" key="1">
    <citation type="journal article" date="2017" name="BMC Biol.">
        <title>Genomic innovations, transcriptional plasticity and gene loss underlying the evolution and divergence of two highly polyphagous and invasive Helicoverpa pest species.</title>
        <authorList>
            <person name="Pearce S.L."/>
            <person name="Clarke D.F."/>
            <person name="East P.D."/>
            <person name="Elfekih S."/>
            <person name="Gordon K.H."/>
            <person name="Jermiin L.S."/>
            <person name="McGaughran A."/>
            <person name="Oakeshott J.G."/>
            <person name="Papanikolaou A."/>
            <person name="Perera O.P."/>
            <person name="Rane R.V."/>
            <person name="Richards S."/>
            <person name="Tay W.T."/>
            <person name="Walsh T.K."/>
            <person name="Anderson A."/>
            <person name="Anderson C.J."/>
            <person name="Asgari S."/>
            <person name="Board P.G."/>
            <person name="Bretschneider A."/>
            <person name="Campbell P.M."/>
            <person name="Chertemps T."/>
            <person name="Christeller J.T."/>
            <person name="Coppin C.W."/>
            <person name="Downes S.J."/>
            <person name="Duan G."/>
            <person name="Farnsworth C.A."/>
            <person name="Good R.T."/>
            <person name="Han L.B."/>
            <person name="Han Y.C."/>
            <person name="Hatje K."/>
            <person name="Horne I."/>
            <person name="Huang Y.P."/>
            <person name="Hughes D.S."/>
            <person name="Jacquin-Joly E."/>
            <person name="James W."/>
            <person name="Jhangiani S."/>
            <person name="Kollmar M."/>
            <person name="Kuwar S.S."/>
            <person name="Li S."/>
            <person name="Liu N.Y."/>
            <person name="Maibeche M.T."/>
            <person name="Miller J.R."/>
            <person name="Montagne N."/>
            <person name="Perry T."/>
            <person name="Qu J."/>
            <person name="Song S.V."/>
            <person name="Sutton G.G."/>
            <person name="Vogel H."/>
            <person name="Walenz B.P."/>
            <person name="Xu W."/>
            <person name="Zhang H.J."/>
            <person name="Zou Z."/>
            <person name="Batterham P."/>
            <person name="Edwards O.R."/>
            <person name="Feyereisen R."/>
            <person name="Gibbs R.A."/>
            <person name="Heckel D.G."/>
            <person name="McGrath A."/>
            <person name="Robin C."/>
            <person name="Scherer S.E."/>
            <person name="Worley K.C."/>
            <person name="Wu Y.D."/>
        </authorList>
    </citation>
    <scope>NUCLEOTIDE SEQUENCE [LARGE SCALE GENOMIC DNA]</scope>
    <source>
        <strain evidence="10">Harm_GR_Male_#8</strain>
        <tissue evidence="10">Whole organism</tissue>
    </source>
</reference>
<dbReference type="PRINTS" id="PR00463">
    <property type="entry name" value="EP450I"/>
</dbReference>
<dbReference type="PANTHER" id="PTHR24300">
    <property type="entry name" value="CYTOCHROME P450 508A4-RELATED"/>
    <property type="match status" value="1"/>
</dbReference>
<keyword evidence="5 7" id="KW-0408">Iron</keyword>
<dbReference type="SUPFAM" id="SSF48264">
    <property type="entry name" value="Cytochrome P450"/>
    <property type="match status" value="1"/>
</dbReference>
<evidence type="ECO:0000256" key="8">
    <source>
        <dbReference type="RuleBase" id="RU000461"/>
    </source>
</evidence>
<sequence length="522" mass="60084">MLSNFLSYFFLVIAINYLSSDIVRIFMYSTLMFWIIFKNVKYYKNLPPGPWGIPLLGILPFLNRRPPHVVYVNMSKQYGDVFSVQMGSNLTVCIGSTILMKEFFSRNDSTGRPHTPLNNLLGGLGVITSEGDLWKRQRQFLHEKFRALGVKLWPNTRFEKEIFVEIEELMAELDGSKGKAVNPTSLFGRHIHNVITQLMMSFRFTANDEAFTMFNERVSRGMRLFGLVLIGEHVKAYLKLPGKQVIINEIKRNLSDLSQFHRDHIVERMKERASLTIPKEPQDLLDHYLDKIEAEKKALDKNEKKNIFPGVQPENQIVQVMNDLFSAGMETSLSTLMWTFIMMLRNPEVADKARSELKKVVPPGEMVTMAHRLELPYIEAVLLETMRYVSIVPLGTTHVNTADWKIGKYIVPAGTHIIPLINKMNMDPDIYPEPELFKPERFIKGDKFTVTDTFMQFGIGQRMCIGNLLARMELFLFFSNVMHNFEFRMPEGEEIPPLEGILGATHAPVPFQLCFTRLQSTM</sequence>
<evidence type="ECO:0000256" key="5">
    <source>
        <dbReference type="ARBA" id="ARBA00023004"/>
    </source>
</evidence>
<comment type="similarity">
    <text evidence="2 8">Belongs to the cytochrome P450 family.</text>
</comment>
<dbReference type="GO" id="GO:0006082">
    <property type="term" value="P:organic acid metabolic process"/>
    <property type="evidence" value="ECO:0007669"/>
    <property type="project" value="TreeGrafter"/>
</dbReference>
<feature type="binding site" description="axial binding residue" evidence="7">
    <location>
        <position position="464"/>
    </location>
    <ligand>
        <name>heme</name>
        <dbReference type="ChEBI" id="CHEBI:30413"/>
    </ligand>
    <ligandPart>
        <name>Fe</name>
        <dbReference type="ChEBI" id="CHEBI:18248"/>
    </ligandPart>
</feature>
<dbReference type="GO" id="GO:0008395">
    <property type="term" value="F:steroid hydroxylase activity"/>
    <property type="evidence" value="ECO:0007669"/>
    <property type="project" value="TreeGrafter"/>
</dbReference>
<dbReference type="Pfam" id="PF00067">
    <property type="entry name" value="p450"/>
    <property type="match status" value="1"/>
</dbReference>
<evidence type="ECO:0000256" key="1">
    <source>
        <dbReference type="ARBA" id="ARBA00001971"/>
    </source>
</evidence>
<evidence type="ECO:0000256" key="4">
    <source>
        <dbReference type="ARBA" id="ARBA00023002"/>
    </source>
</evidence>